<dbReference type="OrthoDB" id="3251871at2759"/>
<keyword evidence="1" id="KW-0472">Membrane</keyword>
<keyword evidence="1" id="KW-1133">Transmembrane helix</keyword>
<evidence type="ECO:0000313" key="3">
    <source>
        <dbReference type="Proteomes" id="UP000623467"/>
    </source>
</evidence>
<name>A0A8H6XLG4_9AGAR</name>
<dbReference type="AlphaFoldDB" id="A0A8H6XLG4"/>
<dbReference type="EMBL" id="JACAZH010000025">
    <property type="protein sequence ID" value="KAF7342661.1"/>
    <property type="molecule type" value="Genomic_DNA"/>
</dbReference>
<feature type="transmembrane region" description="Helical" evidence="1">
    <location>
        <begin position="57"/>
        <end position="78"/>
    </location>
</feature>
<evidence type="ECO:0000256" key="1">
    <source>
        <dbReference type="SAM" id="Phobius"/>
    </source>
</evidence>
<feature type="transmembrane region" description="Helical" evidence="1">
    <location>
        <begin position="90"/>
        <end position="114"/>
    </location>
</feature>
<feature type="transmembrane region" description="Helical" evidence="1">
    <location>
        <begin position="16"/>
        <end position="37"/>
    </location>
</feature>
<keyword evidence="3" id="KW-1185">Reference proteome</keyword>
<keyword evidence="1" id="KW-0812">Transmembrane</keyword>
<dbReference type="Gene3D" id="1.20.1070.10">
    <property type="entry name" value="Rhodopsin 7-helix transmembrane proteins"/>
    <property type="match status" value="1"/>
</dbReference>
<organism evidence="2 3">
    <name type="scientific">Mycena sanguinolenta</name>
    <dbReference type="NCBI Taxonomy" id="230812"/>
    <lineage>
        <taxon>Eukaryota</taxon>
        <taxon>Fungi</taxon>
        <taxon>Dikarya</taxon>
        <taxon>Basidiomycota</taxon>
        <taxon>Agaricomycotina</taxon>
        <taxon>Agaricomycetes</taxon>
        <taxon>Agaricomycetidae</taxon>
        <taxon>Agaricales</taxon>
        <taxon>Marasmiineae</taxon>
        <taxon>Mycenaceae</taxon>
        <taxon>Mycena</taxon>
    </lineage>
</organism>
<feature type="transmembrane region" description="Helical" evidence="1">
    <location>
        <begin position="233"/>
        <end position="253"/>
    </location>
</feature>
<proteinExistence type="predicted"/>
<accession>A0A8H6XLG4</accession>
<gene>
    <name evidence="2" type="ORF">MSAN_02023500</name>
</gene>
<evidence type="ECO:0000313" key="2">
    <source>
        <dbReference type="EMBL" id="KAF7342661.1"/>
    </source>
</evidence>
<dbReference type="Proteomes" id="UP000623467">
    <property type="component" value="Unassembled WGS sequence"/>
</dbReference>
<feature type="transmembrane region" description="Helical" evidence="1">
    <location>
        <begin position="126"/>
        <end position="144"/>
    </location>
</feature>
<sequence length="390" mass="43349">MSLASRSWSPSPRICIQVILGITISGVGLTAVLLTLYGYAALNPASRRYLDRVSFRLLTYALIAHLCFGIAFAIGTLIPYPGRGCALLSFLGNLTFVFSAGMFFSIAINLPLVLAFNVNGRRMEKYYIIGNLSCAIISNVATYASGNFGWDDVNETCWYHSKDPTVMLHWLIGSQTVWILFASIAEVIAFMVIIGYIVAYRLIPENIPATYSSTASPRPGLTIFRLRNIILRIGLYPLVSCIVNTSITVVQFYLFQNHKEHVETSQPNWKLNFTVLSIYAGRPLIYGLLAATDPSFVRALRALRHPELETQWQDRTPPLEMSTIICLSQDEISITEQDKEATPGSSMQAQIKRDETCTVSIRGTNSEMGKMRSLVDRDGTRASIDLVAHI</sequence>
<comment type="caution">
    <text evidence="2">The sequence shown here is derived from an EMBL/GenBank/DDBJ whole genome shotgun (WGS) entry which is preliminary data.</text>
</comment>
<feature type="transmembrane region" description="Helical" evidence="1">
    <location>
        <begin position="177"/>
        <end position="199"/>
    </location>
</feature>
<protein>
    <submittedName>
        <fullName evidence="2">Uncharacterized protein</fullName>
    </submittedName>
</protein>
<reference evidence="2" key="1">
    <citation type="submission" date="2020-05" db="EMBL/GenBank/DDBJ databases">
        <title>Mycena genomes resolve the evolution of fungal bioluminescence.</title>
        <authorList>
            <person name="Tsai I.J."/>
        </authorList>
    </citation>
    <scope>NUCLEOTIDE SEQUENCE</scope>
    <source>
        <strain evidence="2">160909Yilan</strain>
    </source>
</reference>